<organism evidence="13 14">
    <name type="scientific">Acanthamoeba castellanii (strain ATCC 30010 / Neff)</name>
    <dbReference type="NCBI Taxonomy" id="1257118"/>
    <lineage>
        <taxon>Eukaryota</taxon>
        <taxon>Amoebozoa</taxon>
        <taxon>Discosea</taxon>
        <taxon>Longamoebia</taxon>
        <taxon>Centramoebida</taxon>
        <taxon>Acanthamoebidae</taxon>
        <taxon>Acanthamoeba</taxon>
    </lineage>
</organism>
<dbReference type="InterPro" id="IPR003959">
    <property type="entry name" value="ATPase_AAA_core"/>
</dbReference>
<keyword evidence="6" id="KW-0067">ATP-binding</keyword>
<evidence type="ECO:0000256" key="3">
    <source>
        <dbReference type="ARBA" id="ARBA00022593"/>
    </source>
</evidence>
<accession>L8HFS5</accession>
<feature type="compositionally biased region" description="Acidic residues" evidence="11">
    <location>
        <begin position="546"/>
        <end position="566"/>
    </location>
</feature>
<dbReference type="InterPro" id="IPR003593">
    <property type="entry name" value="AAA+_ATPase"/>
</dbReference>
<evidence type="ECO:0000256" key="1">
    <source>
        <dbReference type="ARBA" id="ARBA00004370"/>
    </source>
</evidence>
<proteinExistence type="inferred from homology"/>
<keyword evidence="7" id="KW-0472">Membrane</keyword>
<dbReference type="GO" id="GO:0005778">
    <property type="term" value="C:peroxisomal membrane"/>
    <property type="evidence" value="ECO:0007669"/>
    <property type="project" value="TreeGrafter"/>
</dbReference>
<evidence type="ECO:0000259" key="12">
    <source>
        <dbReference type="SMART" id="SM00382"/>
    </source>
</evidence>
<dbReference type="InterPro" id="IPR056995">
    <property type="entry name" value="PEX6_4th_dom"/>
</dbReference>
<feature type="region of interest" description="Disordered" evidence="11">
    <location>
        <begin position="1128"/>
        <end position="1162"/>
    </location>
</feature>
<evidence type="ECO:0000313" key="13">
    <source>
        <dbReference type="EMBL" id="ELR23296.1"/>
    </source>
</evidence>
<dbReference type="GeneID" id="14924269"/>
<feature type="compositionally biased region" description="Acidic residues" evidence="11">
    <location>
        <begin position="237"/>
        <end position="258"/>
    </location>
</feature>
<dbReference type="SMART" id="SM00382">
    <property type="entry name" value="AAA"/>
    <property type="match status" value="1"/>
</dbReference>
<dbReference type="VEuPathDB" id="AmoebaDB:ACA1_068800"/>
<feature type="compositionally biased region" description="Basic residues" evidence="11">
    <location>
        <begin position="221"/>
        <end position="231"/>
    </location>
</feature>
<dbReference type="OrthoDB" id="2187at2759"/>
<dbReference type="GO" id="GO:0000502">
    <property type="term" value="C:proteasome complex"/>
    <property type="evidence" value="ECO:0007669"/>
    <property type="project" value="UniProtKB-KW"/>
</dbReference>
<comment type="subcellular location">
    <subcellularLocation>
        <location evidence="1">Membrane</location>
    </subcellularLocation>
</comment>
<dbReference type="GO" id="GO:0005829">
    <property type="term" value="C:cytosol"/>
    <property type="evidence" value="ECO:0007669"/>
    <property type="project" value="TreeGrafter"/>
</dbReference>
<keyword evidence="4" id="KW-0547">Nucleotide-binding</keyword>
<keyword evidence="14" id="KW-1185">Reference proteome</keyword>
<evidence type="ECO:0000256" key="4">
    <source>
        <dbReference type="ARBA" id="ARBA00022741"/>
    </source>
</evidence>
<dbReference type="KEGG" id="acan:ACA1_068800"/>
<evidence type="ECO:0000256" key="7">
    <source>
        <dbReference type="ARBA" id="ARBA00023136"/>
    </source>
</evidence>
<dbReference type="Pfam" id="PF23315">
    <property type="entry name" value="PEX6_4th"/>
    <property type="match status" value="1"/>
</dbReference>
<dbReference type="InterPro" id="IPR047533">
    <property type="entry name" value="RecA-like_PEX6_r2"/>
</dbReference>
<dbReference type="Gene3D" id="1.10.8.60">
    <property type="match status" value="2"/>
</dbReference>
<dbReference type="PANTHER" id="PTHR23077:SF9">
    <property type="entry name" value="PEROXISOMAL ATPASE PEX6"/>
    <property type="match status" value="1"/>
</dbReference>
<evidence type="ECO:0000256" key="8">
    <source>
        <dbReference type="ARBA" id="ARBA00034811"/>
    </source>
</evidence>
<feature type="region of interest" description="Disordered" evidence="11">
    <location>
        <begin position="218"/>
        <end position="270"/>
    </location>
</feature>
<dbReference type="InterPro" id="IPR050168">
    <property type="entry name" value="AAA_ATPase_domain"/>
</dbReference>
<sequence>MACVHGAGWAQPLVVEVDGGGEELLHRLHPAVAGRGGDCSAAAGKPQRWHRPERETAVGRGELVVLAAALPDCEAAGVVCHRRHSNGNRDGPQLPNGRSDESEGDQDNVAQLEGAVANGTAEGSSAGESDAGVLRVSRFFAEEHHLASGDRVQLKPLAKQALTLNRAVLVARTQRAYRFATKREKLWRNRLWEAGAGLPVAVRGSVLRVRSEISLADKSARKGKGKKGKGKAKLETDEGEDEERDQSESDDDDEDDGVDGSAGPTWEEYTIADTRPLLQGVLDATRTLIVILPPTAKKTTPSVAASAPLPSFRPDAQHVDNSSAAQQRPKRSPESPLLLSSFILPSCRSLLSSNVSSAELDRSSSDDLKPAVLETSFLSRPLTTLEPGAACLGSNLLLLSAPSWRDEMTEVGLSLFTLRQLHLFSGSTVVLSSAESNRERLARAYALPSGQEWANERLYLSPILAYNLGITHGESVTVREHCAGWTEARAVHISLVRSPAASLAADYAGPLRRFFRSPRLLALGDLIPVVLPPPRYPFLTHKGGDANDDEDHDADEDDDDEEEDETSGDHDNREGGVVYFKVTRVLPEGTASFFRVSQEETTLVQEGVVNSAFPPLASSYLLPDDKDPEAQQGEGWEEVEDVMQACLEGPAVNMDLGCSIVVYGPPANGKFTLARYLSTKLGIHLVTVDLYDLARDGPLSEVVSGLTKAFREAWACHPSLLLIRSLHALRSSGPSHTDVAGSVAKELAALANEYCDGKGGKVALLGTAEQIDDIPAPIRAIFRHEINLPTPGVEVRLRQLTRLFARTPLAPDVELPDVARKTASFVGRELRSLHAHAAATALARADSRWEAQRREAVCAAGVVVTAEDIEAGIDKVSSHRASNISAPNIPNIQWEDVGGLAHVKREILDTIQLPLNRPDLFSGDLRKRSGLLLYGPPGTGKTLVAKAVATECSLNFMSVKGPELINMYIGESEKNVRDTFQRARDARPCVIFFDELDSLAPARGAGADSGGVMDRIVSQLLTELDGIHKSADVFVIGATNRPDLLEPALLRPGRFDRLLYLGVPEDHAQQLHIVKALTRKFRLAPSVRLEEVVQACPLNLTGADFYAVCSEALQSAIRERILLSSSASTEASSSTGTSTSTSASSSLPSPGDEVTTTGPVSVEQRHFMEALRSVTPSVSPTELLRYRELQQTYAQGRPAH</sequence>
<dbReference type="CDD" id="cd19527">
    <property type="entry name" value="RecA-like_PEX6_r2"/>
    <property type="match status" value="1"/>
</dbReference>
<evidence type="ECO:0000256" key="11">
    <source>
        <dbReference type="SAM" id="MobiDB-lite"/>
    </source>
</evidence>
<keyword evidence="3" id="KW-0962">Peroxisome biogenesis</keyword>
<evidence type="ECO:0000256" key="6">
    <source>
        <dbReference type="ARBA" id="ARBA00022840"/>
    </source>
</evidence>
<feature type="region of interest" description="Disordered" evidence="11">
    <location>
        <begin position="83"/>
        <end position="106"/>
    </location>
</feature>
<protein>
    <recommendedName>
        <fullName evidence="8">Peroxisomal ATPase PEX6</fullName>
    </recommendedName>
    <alternativeName>
        <fullName evidence="9">Peroxin-6</fullName>
    </alternativeName>
</protein>
<dbReference type="SUPFAM" id="SSF52540">
    <property type="entry name" value="P-loop containing nucleoside triphosphate hydrolases"/>
    <property type="match status" value="2"/>
</dbReference>
<dbReference type="Pfam" id="PF00004">
    <property type="entry name" value="AAA"/>
    <property type="match status" value="2"/>
</dbReference>
<comment type="catalytic activity">
    <reaction evidence="10">
        <text>ATP + H2O = ADP + phosphate + H(+)</text>
        <dbReference type="Rhea" id="RHEA:13065"/>
        <dbReference type="ChEBI" id="CHEBI:15377"/>
        <dbReference type="ChEBI" id="CHEBI:15378"/>
        <dbReference type="ChEBI" id="CHEBI:30616"/>
        <dbReference type="ChEBI" id="CHEBI:43474"/>
        <dbReference type="ChEBI" id="CHEBI:456216"/>
    </reaction>
    <physiologicalReaction direction="left-to-right" evidence="10">
        <dbReference type="Rhea" id="RHEA:13066"/>
    </physiologicalReaction>
</comment>
<dbReference type="InterPro" id="IPR027417">
    <property type="entry name" value="P-loop_NTPase"/>
</dbReference>
<dbReference type="AlphaFoldDB" id="L8HFS5"/>
<keyword evidence="5" id="KW-0378">Hydrolase</keyword>
<comment type="similarity">
    <text evidence="2">Belongs to the AAA ATPase family.</text>
</comment>
<name>L8HFS5_ACACF</name>
<dbReference type="STRING" id="1257118.L8HFS5"/>
<dbReference type="OMA" id="DESAWRV"/>
<reference evidence="13 14" key="1">
    <citation type="journal article" date="2013" name="Genome Biol.">
        <title>Genome of Acanthamoeba castellanii highlights extensive lateral gene transfer and early evolution of tyrosine kinase signaling.</title>
        <authorList>
            <person name="Clarke M."/>
            <person name="Lohan A.J."/>
            <person name="Liu B."/>
            <person name="Lagkouvardos I."/>
            <person name="Roy S."/>
            <person name="Zafar N."/>
            <person name="Bertelli C."/>
            <person name="Schilde C."/>
            <person name="Kianianmomeni A."/>
            <person name="Burglin T.R."/>
            <person name="Frech C."/>
            <person name="Turcotte B."/>
            <person name="Kopec K.O."/>
            <person name="Synnott J.M."/>
            <person name="Choo C."/>
            <person name="Paponov I."/>
            <person name="Finkler A."/>
            <person name="Soon Heng Tan C."/>
            <person name="Hutchins A.P."/>
            <person name="Weinmeier T."/>
            <person name="Rattei T."/>
            <person name="Chu J.S."/>
            <person name="Gimenez G."/>
            <person name="Irimia M."/>
            <person name="Rigden D.J."/>
            <person name="Fitzpatrick D.A."/>
            <person name="Lorenzo-Morales J."/>
            <person name="Bateman A."/>
            <person name="Chiu C.H."/>
            <person name="Tang P."/>
            <person name="Hegemann P."/>
            <person name="Fromm H."/>
            <person name="Raoult D."/>
            <person name="Greub G."/>
            <person name="Miranda-Saavedra D."/>
            <person name="Chen N."/>
            <person name="Nash P."/>
            <person name="Ginger M.L."/>
            <person name="Horn M."/>
            <person name="Schaap P."/>
            <person name="Caler L."/>
            <person name="Loftus B."/>
        </authorList>
    </citation>
    <scope>NUCLEOTIDE SEQUENCE [LARGE SCALE GENOMIC DNA]</scope>
    <source>
        <strain evidence="13 14">Neff</strain>
    </source>
</reference>
<dbReference type="RefSeq" id="XP_004352824.1">
    <property type="nucleotide sequence ID" value="XM_004352772.1"/>
</dbReference>
<feature type="region of interest" description="Disordered" evidence="11">
    <location>
        <begin position="299"/>
        <end position="334"/>
    </location>
</feature>
<dbReference type="Proteomes" id="UP000011083">
    <property type="component" value="Unassembled WGS sequence"/>
</dbReference>
<evidence type="ECO:0000256" key="9">
    <source>
        <dbReference type="ARBA" id="ARBA00034920"/>
    </source>
</evidence>
<gene>
    <name evidence="13" type="ORF">ACA1_068800</name>
</gene>
<dbReference type="EMBL" id="KB007857">
    <property type="protein sequence ID" value="ELR23296.1"/>
    <property type="molecule type" value="Genomic_DNA"/>
</dbReference>
<evidence type="ECO:0000256" key="2">
    <source>
        <dbReference type="ARBA" id="ARBA00006914"/>
    </source>
</evidence>
<dbReference type="GO" id="GO:0005524">
    <property type="term" value="F:ATP binding"/>
    <property type="evidence" value="ECO:0007669"/>
    <property type="project" value="UniProtKB-KW"/>
</dbReference>
<feature type="compositionally biased region" description="Low complexity" evidence="11">
    <location>
        <begin position="1128"/>
        <end position="1146"/>
    </location>
</feature>
<dbReference type="GO" id="GO:0016558">
    <property type="term" value="P:protein import into peroxisome matrix"/>
    <property type="evidence" value="ECO:0007669"/>
    <property type="project" value="TreeGrafter"/>
</dbReference>
<feature type="domain" description="AAA+ ATPase" evidence="12">
    <location>
        <begin position="927"/>
        <end position="1065"/>
    </location>
</feature>
<dbReference type="PANTHER" id="PTHR23077">
    <property type="entry name" value="AAA-FAMILY ATPASE"/>
    <property type="match status" value="1"/>
</dbReference>
<evidence type="ECO:0000256" key="10">
    <source>
        <dbReference type="ARBA" id="ARBA00048778"/>
    </source>
</evidence>
<evidence type="ECO:0000313" key="14">
    <source>
        <dbReference type="Proteomes" id="UP000011083"/>
    </source>
</evidence>
<evidence type="ECO:0000256" key="5">
    <source>
        <dbReference type="ARBA" id="ARBA00022801"/>
    </source>
</evidence>
<dbReference type="FunFam" id="3.40.50.300:FF:000109">
    <property type="entry name" value="Peroxisomal biogenesis factor 6"/>
    <property type="match status" value="1"/>
</dbReference>
<dbReference type="Gene3D" id="3.40.50.300">
    <property type="entry name" value="P-loop containing nucleotide triphosphate hydrolases"/>
    <property type="match status" value="2"/>
</dbReference>
<feature type="region of interest" description="Disordered" evidence="11">
    <location>
        <begin position="540"/>
        <end position="574"/>
    </location>
</feature>
<dbReference type="GO" id="GO:0016887">
    <property type="term" value="F:ATP hydrolysis activity"/>
    <property type="evidence" value="ECO:0007669"/>
    <property type="project" value="InterPro"/>
</dbReference>
<keyword evidence="13" id="KW-0647">Proteasome</keyword>